<dbReference type="AlphaFoldDB" id="A0A318YN36"/>
<dbReference type="GeneID" id="37121171"/>
<evidence type="ECO:0000256" key="1">
    <source>
        <dbReference type="ARBA" id="ARBA00004685"/>
    </source>
</evidence>
<accession>A0A318YN36</accession>
<dbReference type="OrthoDB" id="3687641at2759"/>
<dbReference type="Pfam" id="PF11807">
    <property type="entry name" value="UstYa"/>
    <property type="match status" value="1"/>
</dbReference>
<comment type="pathway">
    <text evidence="1">Mycotoxin biosynthesis.</text>
</comment>
<reference evidence="3" key="1">
    <citation type="submission" date="2016-12" db="EMBL/GenBank/DDBJ databases">
        <title>The genomes of Aspergillus section Nigri reveals drivers in fungal speciation.</title>
        <authorList>
            <consortium name="DOE Joint Genome Institute"/>
            <person name="Vesth T.C."/>
            <person name="Nybo J."/>
            <person name="Theobald S."/>
            <person name="Brandl J."/>
            <person name="Frisvad J.C."/>
            <person name="Nielsen K.F."/>
            <person name="Lyhne E.K."/>
            <person name="Kogle M.E."/>
            <person name="Kuo A."/>
            <person name="Riley R."/>
            <person name="Clum A."/>
            <person name="Nolan M."/>
            <person name="Lipzen A."/>
            <person name="Salamov A."/>
            <person name="Henrissat B."/>
            <person name="Wiebenga A."/>
            <person name="De Vries R.P."/>
            <person name="Grigoriev I.V."/>
            <person name="Mortensen U.H."/>
            <person name="Andersen M.R."/>
            <person name="Baker S.E."/>
        </authorList>
    </citation>
    <scope>NUCLEOTIDE SEQUENCE [LARGE SCALE GENOMIC DNA]</scope>
    <source>
        <strain evidence="3">CBS 115656</strain>
    </source>
</reference>
<name>A0A318YN36_ASPNB</name>
<comment type="similarity">
    <text evidence="2">Belongs to the ustYa family.</text>
</comment>
<sequence>MYVIGLDVFHQLHCLHHLHKKAWGHDMGLNMSDPEAVKNFWIHLDHCSDSIRQSLMCSSDVSTIHWRWNESIPRWQAESRIVHTCRDFEAIRNWAFEERPELWTSKRGCRIHCEERYEGQTWIK</sequence>
<dbReference type="EMBL" id="KZ821455">
    <property type="protein sequence ID" value="PYH35729.1"/>
    <property type="molecule type" value="Genomic_DNA"/>
</dbReference>
<evidence type="ECO:0000313" key="3">
    <source>
        <dbReference type="EMBL" id="PYH35729.1"/>
    </source>
</evidence>
<evidence type="ECO:0000313" key="4">
    <source>
        <dbReference type="Proteomes" id="UP000247647"/>
    </source>
</evidence>
<dbReference type="InterPro" id="IPR021765">
    <property type="entry name" value="UstYa-like"/>
</dbReference>
<evidence type="ECO:0000256" key="2">
    <source>
        <dbReference type="ARBA" id="ARBA00035112"/>
    </source>
</evidence>
<dbReference type="RefSeq" id="XP_025481207.1">
    <property type="nucleotide sequence ID" value="XM_025618715.1"/>
</dbReference>
<proteinExistence type="inferred from homology"/>
<protein>
    <submittedName>
        <fullName evidence="3">Uncharacterized protein</fullName>
    </submittedName>
</protein>
<dbReference type="PANTHER" id="PTHR33365">
    <property type="entry name" value="YALI0B05434P"/>
    <property type="match status" value="1"/>
</dbReference>
<dbReference type="GO" id="GO:0043386">
    <property type="term" value="P:mycotoxin biosynthetic process"/>
    <property type="evidence" value="ECO:0007669"/>
    <property type="project" value="InterPro"/>
</dbReference>
<gene>
    <name evidence="3" type="ORF">BO87DRAFT_22527</name>
</gene>
<dbReference type="PANTHER" id="PTHR33365:SF4">
    <property type="entry name" value="CYCLOCHLOROTINE BIOSYNTHESIS PROTEIN O"/>
    <property type="match status" value="1"/>
</dbReference>
<keyword evidence="4" id="KW-1185">Reference proteome</keyword>
<dbReference type="Proteomes" id="UP000247647">
    <property type="component" value="Unassembled WGS sequence"/>
</dbReference>
<organism evidence="3 4">
    <name type="scientific">Aspergillus neoniger (strain CBS 115656)</name>
    <dbReference type="NCBI Taxonomy" id="1448310"/>
    <lineage>
        <taxon>Eukaryota</taxon>
        <taxon>Fungi</taxon>
        <taxon>Dikarya</taxon>
        <taxon>Ascomycota</taxon>
        <taxon>Pezizomycotina</taxon>
        <taxon>Eurotiomycetes</taxon>
        <taxon>Eurotiomycetidae</taxon>
        <taxon>Eurotiales</taxon>
        <taxon>Aspergillaceae</taxon>
        <taxon>Aspergillus</taxon>
        <taxon>Aspergillus subgen. Circumdati</taxon>
    </lineage>
</organism>